<evidence type="ECO:0000313" key="5">
    <source>
        <dbReference type="EMBL" id="AEI49117.1"/>
    </source>
</evidence>
<keyword evidence="1" id="KW-0805">Transcription regulation</keyword>
<keyword evidence="2" id="KW-0238">DNA-binding</keyword>
<evidence type="ECO:0000259" key="4">
    <source>
        <dbReference type="PROSITE" id="PS51118"/>
    </source>
</evidence>
<name>A0A7U3ZL23_RUNSL</name>
<keyword evidence="6" id="KW-1185">Reference proteome</keyword>
<dbReference type="InterPro" id="IPR036388">
    <property type="entry name" value="WH-like_DNA-bd_sf"/>
</dbReference>
<sequence length="118" mass="13507">MYSNRQNQWVMAKNKMSVSEKTCTLKEVLDIIGGKWAMPIIYILSKGKMRFKEIERSIEGINTRMLVKELKNMEANGIITREVFATVPPTVEYTLTPKGEKLLPSIVSLHTWGQEFTA</sequence>
<keyword evidence="3" id="KW-0804">Transcription</keyword>
<evidence type="ECO:0000256" key="2">
    <source>
        <dbReference type="ARBA" id="ARBA00023125"/>
    </source>
</evidence>
<evidence type="ECO:0000313" key="6">
    <source>
        <dbReference type="Proteomes" id="UP000000493"/>
    </source>
</evidence>
<dbReference type="Pfam" id="PF01638">
    <property type="entry name" value="HxlR"/>
    <property type="match status" value="1"/>
</dbReference>
<dbReference type="EMBL" id="CP002859">
    <property type="protein sequence ID" value="AEI49117.1"/>
    <property type="molecule type" value="Genomic_DNA"/>
</dbReference>
<dbReference type="PANTHER" id="PTHR33204">
    <property type="entry name" value="TRANSCRIPTIONAL REGULATOR, MARR FAMILY"/>
    <property type="match status" value="1"/>
</dbReference>
<dbReference type="Gene3D" id="1.10.10.10">
    <property type="entry name" value="Winged helix-like DNA-binding domain superfamily/Winged helix DNA-binding domain"/>
    <property type="match status" value="1"/>
</dbReference>
<evidence type="ECO:0000256" key="3">
    <source>
        <dbReference type="ARBA" id="ARBA00023163"/>
    </source>
</evidence>
<dbReference type="SUPFAM" id="SSF46785">
    <property type="entry name" value="Winged helix' DNA-binding domain"/>
    <property type="match status" value="1"/>
</dbReference>
<reference evidence="6" key="1">
    <citation type="submission" date="2011-06" db="EMBL/GenBank/DDBJ databases">
        <title>The complete genome of chromosome of Runella slithyformis DSM 19594.</title>
        <authorList>
            <consortium name="US DOE Joint Genome Institute (JGI-PGF)"/>
            <person name="Lucas S."/>
            <person name="Han J."/>
            <person name="Lapidus A."/>
            <person name="Bruce D."/>
            <person name="Goodwin L."/>
            <person name="Pitluck S."/>
            <person name="Peters L."/>
            <person name="Kyrpides N."/>
            <person name="Mavromatis K."/>
            <person name="Ivanova N."/>
            <person name="Ovchinnikova G."/>
            <person name="Zhang X."/>
            <person name="Misra M."/>
            <person name="Detter J.C."/>
            <person name="Tapia R."/>
            <person name="Han C."/>
            <person name="Land M."/>
            <person name="Hauser L."/>
            <person name="Markowitz V."/>
            <person name="Cheng J.-F."/>
            <person name="Hugenholtz P."/>
            <person name="Woyke T."/>
            <person name="Wu D."/>
            <person name="Tindall B."/>
            <person name="Faehrich R."/>
            <person name="Brambilla E."/>
            <person name="Klenk H.-P."/>
            <person name="Eisen J.A."/>
        </authorList>
    </citation>
    <scope>NUCLEOTIDE SEQUENCE [LARGE SCALE GENOMIC DNA]</scope>
    <source>
        <strain evidence="6">ATCC 29530 / DSM 19594 / LMG 11500 / NCIMB 11436 / LSU 4</strain>
    </source>
</reference>
<dbReference type="InterPro" id="IPR036390">
    <property type="entry name" value="WH_DNA-bd_sf"/>
</dbReference>
<protein>
    <submittedName>
        <fullName evidence="5">Transcriptional regulator, HxlR family</fullName>
    </submittedName>
</protein>
<dbReference type="Proteomes" id="UP000000493">
    <property type="component" value="Chromosome"/>
</dbReference>
<dbReference type="InterPro" id="IPR002577">
    <property type="entry name" value="HTH_HxlR"/>
</dbReference>
<organism evidence="5 6">
    <name type="scientific">Runella slithyformis (strain ATCC 29530 / DSM 19594 / LMG 11500 / NCIMB 11436 / LSU 4)</name>
    <dbReference type="NCBI Taxonomy" id="761193"/>
    <lineage>
        <taxon>Bacteria</taxon>
        <taxon>Pseudomonadati</taxon>
        <taxon>Bacteroidota</taxon>
        <taxon>Cytophagia</taxon>
        <taxon>Cytophagales</taxon>
        <taxon>Spirosomataceae</taxon>
        <taxon>Runella</taxon>
    </lineage>
</organism>
<dbReference type="KEGG" id="rsi:Runsl_2719"/>
<reference evidence="5 6" key="2">
    <citation type="journal article" date="2012" name="Stand. Genomic Sci.">
        <title>Complete genome sequence of the aquatic bacterium Runella slithyformis type strain (LSU 4(T)).</title>
        <authorList>
            <person name="Copeland A."/>
            <person name="Zhang X."/>
            <person name="Misra M."/>
            <person name="Lapidus A."/>
            <person name="Nolan M."/>
            <person name="Lucas S."/>
            <person name="Deshpande S."/>
            <person name="Cheng J.F."/>
            <person name="Tapia R."/>
            <person name="Goodwin L.A."/>
            <person name="Pitluck S."/>
            <person name="Liolios K."/>
            <person name="Pagani I."/>
            <person name="Ivanova N."/>
            <person name="Mikhailova N."/>
            <person name="Pati A."/>
            <person name="Chen A."/>
            <person name="Palaniappan K."/>
            <person name="Land M."/>
            <person name="Hauser L."/>
            <person name="Pan C."/>
            <person name="Jeffries C.D."/>
            <person name="Detter J.C."/>
            <person name="Brambilla E.M."/>
            <person name="Rohde M."/>
            <person name="Djao O.D."/>
            <person name="Goker M."/>
            <person name="Sikorski J."/>
            <person name="Tindall B.J."/>
            <person name="Woyke T."/>
            <person name="Bristow J."/>
            <person name="Eisen J.A."/>
            <person name="Markowitz V."/>
            <person name="Hugenholtz P."/>
            <person name="Kyrpides N.C."/>
            <person name="Klenk H.P."/>
            <person name="Mavromatis K."/>
        </authorList>
    </citation>
    <scope>NUCLEOTIDE SEQUENCE [LARGE SCALE GENOMIC DNA]</scope>
    <source>
        <strain evidence="6">ATCC 29530 / DSM 19594 / LMG 11500 / NCIMB 11436 / LSU 4</strain>
    </source>
</reference>
<dbReference type="GO" id="GO:0003677">
    <property type="term" value="F:DNA binding"/>
    <property type="evidence" value="ECO:0007669"/>
    <property type="project" value="UniProtKB-KW"/>
</dbReference>
<dbReference type="PROSITE" id="PS51118">
    <property type="entry name" value="HTH_HXLR"/>
    <property type="match status" value="1"/>
</dbReference>
<feature type="domain" description="HTH hxlR-type" evidence="4">
    <location>
        <begin position="23"/>
        <end position="118"/>
    </location>
</feature>
<dbReference type="AlphaFoldDB" id="A0A7U3ZL23"/>
<gene>
    <name evidence="5" type="ordered locus">Runsl_2719</name>
</gene>
<evidence type="ECO:0000256" key="1">
    <source>
        <dbReference type="ARBA" id="ARBA00023015"/>
    </source>
</evidence>
<accession>A0A7U3ZL23</accession>
<proteinExistence type="predicted"/>